<feature type="domain" description="PpiC" evidence="16">
    <location>
        <begin position="268"/>
        <end position="355"/>
    </location>
</feature>
<dbReference type="EMBL" id="MN990732">
    <property type="protein sequence ID" value="QIM10739.1"/>
    <property type="molecule type" value="Genomic_DNA"/>
</dbReference>
<dbReference type="SUPFAM" id="SSF109998">
    <property type="entry name" value="Triger factor/SurA peptide-binding domain-like"/>
    <property type="match status" value="1"/>
</dbReference>
<dbReference type="InterPro" id="IPR000297">
    <property type="entry name" value="PPIase_PpiC"/>
</dbReference>
<evidence type="ECO:0000256" key="5">
    <source>
        <dbReference type="ARBA" id="ARBA00022692"/>
    </source>
</evidence>
<keyword evidence="7 15" id="KW-0472">Membrane</keyword>
<comment type="subcellular location">
    <subcellularLocation>
        <location evidence="1">Cell inner membrane</location>
        <topology evidence="1">Single-pass type II membrane protein</topology>
        <orientation evidence="1">Periplasmic side</orientation>
    </subcellularLocation>
</comment>
<evidence type="ECO:0000256" key="11">
    <source>
        <dbReference type="ARBA" id="ARBA00038408"/>
    </source>
</evidence>
<dbReference type="Pfam" id="PF13624">
    <property type="entry name" value="SurA_N_3"/>
    <property type="match status" value="1"/>
</dbReference>
<keyword evidence="6 15" id="KW-1133">Transmembrane helix</keyword>
<evidence type="ECO:0000256" key="6">
    <source>
        <dbReference type="ARBA" id="ARBA00022989"/>
    </source>
</evidence>
<evidence type="ECO:0000256" key="7">
    <source>
        <dbReference type="ARBA" id="ARBA00023136"/>
    </source>
</evidence>
<feature type="transmembrane region" description="Helical" evidence="15">
    <location>
        <begin position="12"/>
        <end position="35"/>
    </location>
</feature>
<dbReference type="PROSITE" id="PS50198">
    <property type="entry name" value="PPIC_PPIASE_2"/>
    <property type="match status" value="1"/>
</dbReference>
<evidence type="ECO:0000313" key="17">
    <source>
        <dbReference type="EMBL" id="QIM10739.1"/>
    </source>
</evidence>
<evidence type="ECO:0000259" key="16">
    <source>
        <dbReference type="PROSITE" id="PS50198"/>
    </source>
</evidence>
<gene>
    <name evidence="17" type="ORF">PlAlph_6310</name>
</gene>
<keyword evidence="14" id="KW-0413">Isomerase</keyword>
<dbReference type="GO" id="GO:0005886">
    <property type="term" value="C:plasma membrane"/>
    <property type="evidence" value="ECO:0007669"/>
    <property type="project" value="UniProtKB-SubCell"/>
</dbReference>
<dbReference type="PANTHER" id="PTHR47529">
    <property type="entry name" value="PEPTIDYL-PROLYL CIS-TRANS ISOMERASE D"/>
    <property type="match status" value="1"/>
</dbReference>
<evidence type="ECO:0000256" key="9">
    <source>
        <dbReference type="ARBA" id="ARBA00030642"/>
    </source>
</evidence>
<dbReference type="Gene3D" id="3.10.50.40">
    <property type="match status" value="1"/>
</dbReference>
<dbReference type="Pfam" id="PF13145">
    <property type="entry name" value="Rotamase_2"/>
    <property type="match status" value="2"/>
</dbReference>
<proteinExistence type="inferred from homology"/>
<keyword evidence="8" id="KW-0143">Chaperone</keyword>
<dbReference type="GO" id="GO:0003755">
    <property type="term" value="F:peptidyl-prolyl cis-trans isomerase activity"/>
    <property type="evidence" value="ECO:0007669"/>
    <property type="project" value="UniProtKB-KW"/>
</dbReference>
<evidence type="ECO:0000256" key="13">
    <source>
        <dbReference type="ARBA" id="ARBA00042775"/>
    </source>
</evidence>
<keyword evidence="3" id="KW-1003">Cell membrane</keyword>
<sequence length="611" mass="68203">MITQLRKIQDTWLAKAVLALTALSFMSLFGVSGYLSRAAENPAVIKVNGRKLSLAEFNMQLDEQIKMARRLFGDDLEISDEMRNALAAELVQKNLTDMVIKEVAAENNIYISDALIRNIILSQPQFRDDNGRFSPARFNNFLSSSNWSEQKYVEALRADLIKNFLISNPAGNMKVSKTLADLSAKAESQRKIFKYIEINPAEVKIDRKITEDETEQYYNDFSADFIEPETRDITVLELTFEDIAGQTAVSDAEIKEFYDNNIERFVVPEKRDVLQMLFADEETAQKAAKELADGADFYETAKKLADQSRNETDLGYVAKDMLIAEISDTVFDAKKGAVVGPIESELGWHLMKVNGIQAGSKTDDAVARKQIVEALSVEKAYDSAYGIVREIEDKIGAGSSLEDIAKADNLKISTVKGLTDTTVSPYMETAFLYNQGEVSQAIETDNGFAFVRVDNIVDAHPQDIKKAAPQIEKLWAESEKSAIAQEIINDVMADIENGDKIDEVAGRYKLKLHTTDALTRSQSFAGLQQNQMIELFNDELNTAKQFALNGKTIIAVAAKEAAPREMSDEDMDIINRRLSLDVNQQAAARLVDSYGKSYDVRVKYRQLGLAD</sequence>
<dbReference type="SUPFAM" id="SSF54534">
    <property type="entry name" value="FKBP-like"/>
    <property type="match status" value="2"/>
</dbReference>
<evidence type="ECO:0000256" key="8">
    <source>
        <dbReference type="ARBA" id="ARBA00023186"/>
    </source>
</evidence>
<dbReference type="InterPro" id="IPR052029">
    <property type="entry name" value="PpiD_chaperone"/>
</dbReference>
<dbReference type="AlphaFoldDB" id="A0A6G8F372"/>
<evidence type="ECO:0000256" key="15">
    <source>
        <dbReference type="SAM" id="Phobius"/>
    </source>
</evidence>
<evidence type="ECO:0000256" key="1">
    <source>
        <dbReference type="ARBA" id="ARBA00004382"/>
    </source>
</evidence>
<dbReference type="InterPro" id="IPR027304">
    <property type="entry name" value="Trigger_fact/SurA_dom_sf"/>
</dbReference>
<evidence type="ECO:0000256" key="2">
    <source>
        <dbReference type="ARBA" id="ARBA00018370"/>
    </source>
</evidence>
<keyword evidence="14" id="KW-0697">Rotamase</keyword>
<keyword evidence="5 15" id="KW-0812">Transmembrane</keyword>
<organism evidence="17">
    <name type="scientific">uncultured Alphaproteobacteria bacterium</name>
    <dbReference type="NCBI Taxonomy" id="91750"/>
    <lineage>
        <taxon>Bacteria</taxon>
        <taxon>Pseudomonadati</taxon>
        <taxon>Pseudomonadota</taxon>
        <taxon>Alphaproteobacteria</taxon>
        <taxon>environmental samples</taxon>
    </lineage>
</organism>
<protein>
    <recommendedName>
        <fullName evidence="2">Parvulin-like PPIase</fullName>
    </recommendedName>
    <alternativeName>
        <fullName evidence="9">Peptidyl-prolyl cis-trans isomerase plp</fullName>
    </alternativeName>
    <alternativeName>
        <fullName evidence="12">Periplasmic chaperone PpiD</fullName>
    </alternativeName>
    <alternativeName>
        <fullName evidence="13">Periplasmic folding chaperone</fullName>
    </alternativeName>
    <alternativeName>
        <fullName evidence="10">Rotamase plp</fullName>
    </alternativeName>
</protein>
<accession>A0A6G8F372</accession>
<comment type="similarity">
    <text evidence="11">Belongs to the PpiD chaperone family.</text>
</comment>
<evidence type="ECO:0000256" key="4">
    <source>
        <dbReference type="ARBA" id="ARBA00022519"/>
    </source>
</evidence>
<reference evidence="17" key="1">
    <citation type="journal article" date="2020" name="J. ISSAAS">
        <title>Lactobacilli and other gastrointestinal microbiota of Peromyscus leucopus, reservoir host for agents of Lyme disease and other zoonoses in North America.</title>
        <authorList>
            <person name="Milovic A."/>
            <person name="Bassam K."/>
            <person name="Shao H."/>
            <person name="Chatzistamou I."/>
            <person name="Tufts D.M."/>
            <person name="Diuk-Wasser M."/>
            <person name="Barbour A.G."/>
        </authorList>
    </citation>
    <scope>NUCLEOTIDE SEQUENCE</scope>
    <source>
        <strain evidence="17">LL90</strain>
    </source>
</reference>
<keyword evidence="4" id="KW-0997">Cell inner membrane</keyword>
<evidence type="ECO:0000256" key="10">
    <source>
        <dbReference type="ARBA" id="ARBA00031484"/>
    </source>
</evidence>
<name>A0A6G8F372_9PROT</name>
<dbReference type="InterPro" id="IPR046357">
    <property type="entry name" value="PPIase_dom_sf"/>
</dbReference>
<dbReference type="PANTHER" id="PTHR47529:SF1">
    <property type="entry name" value="PERIPLASMIC CHAPERONE PPID"/>
    <property type="match status" value="1"/>
</dbReference>
<evidence type="ECO:0000256" key="12">
    <source>
        <dbReference type="ARBA" id="ARBA00040743"/>
    </source>
</evidence>
<evidence type="ECO:0000256" key="14">
    <source>
        <dbReference type="PROSITE-ProRule" id="PRU00278"/>
    </source>
</evidence>
<evidence type="ECO:0000256" key="3">
    <source>
        <dbReference type="ARBA" id="ARBA00022475"/>
    </source>
</evidence>